<evidence type="ECO:0000256" key="5">
    <source>
        <dbReference type="PIRSR" id="PIRSR001227-1"/>
    </source>
</evidence>
<dbReference type="InterPro" id="IPR043146">
    <property type="entry name" value="Penicillin_amidase_N_B-knob"/>
</dbReference>
<evidence type="ECO:0000313" key="8">
    <source>
        <dbReference type="EMBL" id="SCF17012.1"/>
    </source>
</evidence>
<feature type="signal peptide" evidence="7">
    <location>
        <begin position="1"/>
        <end position="38"/>
    </location>
</feature>
<keyword evidence="6" id="KW-0479">Metal-binding</keyword>
<dbReference type="InterPro" id="IPR014395">
    <property type="entry name" value="Pen/GL7ACA/AHL_acylase"/>
</dbReference>
<reference evidence="9" key="1">
    <citation type="submission" date="2016-06" db="EMBL/GenBank/DDBJ databases">
        <authorList>
            <person name="Varghese N."/>
            <person name="Submissions Spin"/>
        </authorList>
    </citation>
    <scope>NUCLEOTIDE SEQUENCE [LARGE SCALE GENOMIC DNA]</scope>
    <source>
        <strain evidence="9">DSM 43909</strain>
    </source>
</reference>
<feature type="binding site" evidence="6">
    <location>
        <position position="289"/>
    </location>
    <ligand>
        <name>Ca(2+)</name>
        <dbReference type="ChEBI" id="CHEBI:29108"/>
    </ligand>
</feature>
<dbReference type="InterPro" id="IPR029055">
    <property type="entry name" value="Ntn_hydrolases_N"/>
</dbReference>
<dbReference type="Gene3D" id="1.10.439.10">
    <property type="entry name" value="Penicillin Amidohydrolase, domain 1"/>
    <property type="match status" value="1"/>
</dbReference>
<accession>A0A1C4Y8G3</accession>
<dbReference type="RefSeq" id="WP_089007570.1">
    <property type="nucleotide sequence ID" value="NZ_LT607411.1"/>
</dbReference>
<dbReference type="Pfam" id="PF01804">
    <property type="entry name" value="Penicil_amidase"/>
    <property type="match status" value="1"/>
</dbReference>
<dbReference type="GO" id="GO:0016811">
    <property type="term" value="F:hydrolase activity, acting on carbon-nitrogen (but not peptide) bonds, in linear amides"/>
    <property type="evidence" value="ECO:0007669"/>
    <property type="project" value="InterPro"/>
</dbReference>
<name>A0A1C4Y8G3_MICVI</name>
<keyword evidence="2 7" id="KW-0732">Signal</keyword>
<dbReference type="OrthoDB" id="9759796at2"/>
<feature type="binding site" evidence="6">
    <location>
        <position position="292"/>
    </location>
    <ligand>
        <name>Ca(2+)</name>
        <dbReference type="ChEBI" id="CHEBI:29108"/>
    </ligand>
</feature>
<keyword evidence="6" id="KW-0106">Calcium</keyword>
<comment type="cofactor">
    <cofactor evidence="6">
        <name>Ca(2+)</name>
        <dbReference type="ChEBI" id="CHEBI:29108"/>
    </cofactor>
    <text evidence="6">Binds 1 Ca(2+) ion per dimer.</text>
</comment>
<feature type="active site" description="Nucleophile" evidence="5">
    <location>
        <position position="219"/>
    </location>
</feature>
<gene>
    <name evidence="8" type="ORF">GA0074695_3955</name>
</gene>
<dbReference type="GO" id="GO:0046872">
    <property type="term" value="F:metal ion binding"/>
    <property type="evidence" value="ECO:0007669"/>
    <property type="project" value="UniProtKB-KW"/>
</dbReference>
<dbReference type="PIRSF" id="PIRSF001227">
    <property type="entry name" value="Pen_acylase"/>
    <property type="match status" value="1"/>
</dbReference>
<evidence type="ECO:0000256" key="1">
    <source>
        <dbReference type="ARBA" id="ARBA00006586"/>
    </source>
</evidence>
<dbReference type="Gene3D" id="3.60.20.10">
    <property type="entry name" value="Glutamine Phosphoribosylpyrophosphate, subunit 1, domain 1"/>
    <property type="match status" value="1"/>
</dbReference>
<dbReference type="PANTHER" id="PTHR34218">
    <property type="entry name" value="PEPTIDASE S45 PENICILLIN AMIDASE"/>
    <property type="match status" value="1"/>
</dbReference>
<evidence type="ECO:0000256" key="6">
    <source>
        <dbReference type="PIRSR" id="PIRSR001227-2"/>
    </source>
</evidence>
<protein>
    <submittedName>
        <fullName evidence="8">Acyl-homoserine-lactone acylase</fullName>
    </submittedName>
</protein>
<sequence length="747" mass="82940">MNHPQNKGLSRRRILGGAAGLAAGAAVAAGLPSGGASAAPAQTPPDHARWNQRAAHVTITRDDWGIPHVVGKTDADAVFGMMYAQAEDDFNRIERNYLVSLGRLAEAEGESAIWQDLRQRLFIDPEELKRDYANCPAWLRELMQAWADGLNYYLATHPGTTPRVITRFEPWMPLSFSEGSIGGDIERVPLTQLEAFYSKRTIEMTDEERGLLFREPSGSNGIAIAPSHTRDGHALLLINPHTSFFFRSEQHVTSEEGLNVYGAATWGQFFIYQGFNAHTGWMHTSSGVDNVDEFAETVVTGADGSHSYRYGNELRPVTTKKITLAYRTADGRLAQRSFSTFATHHGPIVREADGKWIAFALMNKPVEALQQSFLRTKTRDYTDFIRVADFKANSSNNTLFADSKGEIAFLMPQFMPIRDDRFDYRKPVDGSDPTTDWRGLHSLESLPQAVNPKNGWTFNANNWPWTAAGADSPNAAEYPRYFDQAGENPRGPQVIRVMSGRKDFTPQTLIEAAFDPHLTAFARLVPQLVAAWDKLPAGDQQKAKLAGPIGLLRGWDYKWGAQSTATSLAVFWGEALWAPLSQAAREAGMSMWDYLAERATDPQRLAALESAVERLTQDFGNWQVPWGEINRFQRNDGAIVQTFDDAKPSSPVPFTSAQWGSLASFGARRYPGTKRYYGTSGNSFVAVVEFGPRLRAWAVTAGGASGHPDSPHFNDQAERYASGDLRPVYFYPEDLKGHIERSYKPGK</sequence>
<dbReference type="InterPro" id="IPR006311">
    <property type="entry name" value="TAT_signal"/>
</dbReference>
<dbReference type="PANTHER" id="PTHR34218:SF3">
    <property type="entry name" value="ACYL-HOMOSERINE LACTONE ACYLASE PVDQ"/>
    <property type="match status" value="1"/>
</dbReference>
<dbReference type="EMBL" id="LT607411">
    <property type="protein sequence ID" value="SCF17012.1"/>
    <property type="molecule type" value="Genomic_DNA"/>
</dbReference>
<dbReference type="InterPro" id="IPR023343">
    <property type="entry name" value="Penicillin_amidase_dom1"/>
</dbReference>
<evidence type="ECO:0000256" key="3">
    <source>
        <dbReference type="ARBA" id="ARBA00022801"/>
    </source>
</evidence>
<dbReference type="Gene3D" id="2.30.120.10">
    <property type="match status" value="1"/>
</dbReference>
<dbReference type="Proteomes" id="UP000198242">
    <property type="component" value="Chromosome I"/>
</dbReference>
<dbReference type="AlphaFoldDB" id="A0A1C4Y8G3"/>
<keyword evidence="4" id="KW-0865">Zymogen</keyword>
<dbReference type="GO" id="GO:0017000">
    <property type="term" value="P:antibiotic biosynthetic process"/>
    <property type="evidence" value="ECO:0007669"/>
    <property type="project" value="InterPro"/>
</dbReference>
<dbReference type="InterPro" id="IPR002692">
    <property type="entry name" value="S45"/>
</dbReference>
<feature type="chain" id="PRO_5008708895" evidence="7">
    <location>
        <begin position="39"/>
        <end position="747"/>
    </location>
</feature>
<dbReference type="PROSITE" id="PS51318">
    <property type="entry name" value="TAT"/>
    <property type="match status" value="1"/>
</dbReference>
<comment type="similarity">
    <text evidence="1">Belongs to the peptidase S45 family.</text>
</comment>
<evidence type="ECO:0000256" key="4">
    <source>
        <dbReference type="ARBA" id="ARBA00023145"/>
    </source>
</evidence>
<organism evidence="8 9">
    <name type="scientific">Micromonospora viridifaciens</name>
    <dbReference type="NCBI Taxonomy" id="1881"/>
    <lineage>
        <taxon>Bacteria</taxon>
        <taxon>Bacillati</taxon>
        <taxon>Actinomycetota</taxon>
        <taxon>Actinomycetes</taxon>
        <taxon>Micromonosporales</taxon>
        <taxon>Micromonosporaceae</taxon>
        <taxon>Micromonospora</taxon>
    </lineage>
</organism>
<keyword evidence="9" id="KW-1185">Reference proteome</keyword>
<keyword evidence="3" id="KW-0378">Hydrolase</keyword>
<dbReference type="Gene3D" id="1.10.1400.10">
    <property type="match status" value="1"/>
</dbReference>
<evidence type="ECO:0000313" key="9">
    <source>
        <dbReference type="Proteomes" id="UP000198242"/>
    </source>
</evidence>
<dbReference type="SUPFAM" id="SSF56235">
    <property type="entry name" value="N-terminal nucleophile aminohydrolases (Ntn hydrolases)"/>
    <property type="match status" value="1"/>
</dbReference>
<evidence type="ECO:0000256" key="7">
    <source>
        <dbReference type="SAM" id="SignalP"/>
    </source>
</evidence>
<feature type="binding site" evidence="6">
    <location>
        <position position="291"/>
    </location>
    <ligand>
        <name>Ca(2+)</name>
        <dbReference type="ChEBI" id="CHEBI:29108"/>
    </ligand>
</feature>
<evidence type="ECO:0000256" key="2">
    <source>
        <dbReference type="ARBA" id="ARBA00022729"/>
    </source>
</evidence>
<dbReference type="InterPro" id="IPR043147">
    <property type="entry name" value="Penicillin_amidase_A-knob"/>
</dbReference>
<proteinExistence type="inferred from homology"/>